<dbReference type="InterPro" id="IPR036397">
    <property type="entry name" value="RNaseH_sf"/>
</dbReference>
<proteinExistence type="predicted"/>
<dbReference type="GO" id="GO:0004523">
    <property type="term" value="F:RNA-DNA hybrid ribonuclease activity"/>
    <property type="evidence" value="ECO:0007669"/>
    <property type="project" value="InterPro"/>
</dbReference>
<evidence type="ECO:0000313" key="4">
    <source>
        <dbReference type="Proteomes" id="UP000829196"/>
    </source>
</evidence>
<comment type="caution">
    <text evidence="3">The sequence shown here is derived from an EMBL/GenBank/DDBJ whole genome shotgun (WGS) entry which is preliminary data.</text>
</comment>
<dbReference type="Gene3D" id="3.30.420.10">
    <property type="entry name" value="Ribonuclease H-like superfamily/Ribonuclease H"/>
    <property type="match status" value="1"/>
</dbReference>
<dbReference type="Pfam" id="PF13456">
    <property type="entry name" value="RVT_3"/>
    <property type="match status" value="1"/>
</dbReference>
<dbReference type="GO" id="GO:0003676">
    <property type="term" value="F:nucleic acid binding"/>
    <property type="evidence" value="ECO:0007669"/>
    <property type="project" value="InterPro"/>
</dbReference>
<dbReference type="OrthoDB" id="1001388at2759"/>
<sequence length="829" mass="93098">MAGGSSSTPWGNVASQIQDPNKGFFNLDSEVPYPTKSRSFKDVLSISAGDILPSLTQTMFNGLSAILISNDEVLKLASPFRFTMVGKFGVWRPNLDAIRAFFGNLKLSVLHALGLIFGWPLQTDQATASRTRPSVAQVLVEVDITKKHAKKVLVGSKAFGYLQKVEFKKVPDFCNHCKAHGHAVSECFKLHHELKKVSNNSTRMVGNADAAIEKAEITTPVTRGENHSNVERVGNDPIIALDNIVVLDKSPSISPVKELVNNEKHSKESEEIPNIFISIDSMLNNVESPNLMLNTENIEKGKEYMEECEEGEYIPSKNLIISVDKFDNKGSGDVASSSATIENGKTNEEEGSLKMQKKKKRKMARSHYRIPLVLLGLKLIPNVLMIKALIWNGPLAFRFQNMWINHANFLNVVANNWHATVFPDNNIHGMARLWAKLSRLKQLLRWWNKHVFKNIFDNIKEDEDKVLAMDKLFLENPSSDNLSNLDNAKLHLFYLQNQEEIFWNQRASASIILEGDRNTSFFHALANNNRIKSHIQRLVDNQGCVYDKEDSIVTSSVEYSNGIFNATNPTIPISNSNVIPKLVGEEDNLLLTQLPMKDEIWNTIKDINGDFVAGPDDFTTKYFVKSWDIIKIDVVEAVHDFFSEMVHDINVKGTGGNILFKLDITKANYNLLANHFWLSTDIATAGKLDRIVIWLKPSFPYVKLNTDGFVGVNSAGMDSIIRNYFGNPIAAFSRPLNFYSVLTAELLGLSYGLDLCLRLGFHHVNIEVDSKLVIHVISDNNAGSLQNFYTIRKIKMTLSMLTFNISHIYREGNVCVDWLANFGSQSDTL</sequence>
<gene>
    <name evidence="3" type="ORF">KFK09_003018</name>
</gene>
<evidence type="ECO:0000259" key="2">
    <source>
        <dbReference type="Pfam" id="PF13456"/>
    </source>
</evidence>
<reference evidence="3" key="1">
    <citation type="journal article" date="2022" name="Front. Genet.">
        <title>Chromosome-Scale Assembly of the Dendrobium nobile Genome Provides Insights Into the Molecular Mechanism of the Biosynthesis of the Medicinal Active Ingredient of Dendrobium.</title>
        <authorList>
            <person name="Xu Q."/>
            <person name="Niu S.-C."/>
            <person name="Li K.-L."/>
            <person name="Zheng P.-J."/>
            <person name="Zhang X.-J."/>
            <person name="Jia Y."/>
            <person name="Liu Y."/>
            <person name="Niu Y.-X."/>
            <person name="Yu L.-H."/>
            <person name="Chen D.-F."/>
            <person name="Zhang G.-Q."/>
        </authorList>
    </citation>
    <scope>NUCLEOTIDE SEQUENCE</scope>
    <source>
        <tissue evidence="3">Leaf</tissue>
    </source>
</reference>
<organism evidence="3 4">
    <name type="scientific">Dendrobium nobile</name>
    <name type="common">Orchid</name>
    <dbReference type="NCBI Taxonomy" id="94219"/>
    <lineage>
        <taxon>Eukaryota</taxon>
        <taxon>Viridiplantae</taxon>
        <taxon>Streptophyta</taxon>
        <taxon>Embryophyta</taxon>
        <taxon>Tracheophyta</taxon>
        <taxon>Spermatophyta</taxon>
        <taxon>Magnoliopsida</taxon>
        <taxon>Liliopsida</taxon>
        <taxon>Asparagales</taxon>
        <taxon>Orchidaceae</taxon>
        <taxon>Epidendroideae</taxon>
        <taxon>Malaxideae</taxon>
        <taxon>Dendrobiinae</taxon>
        <taxon>Dendrobium</taxon>
    </lineage>
</organism>
<dbReference type="InterPro" id="IPR012337">
    <property type="entry name" value="RNaseH-like_sf"/>
</dbReference>
<dbReference type="SMR" id="A0A8T3C5B7"/>
<name>A0A8T3C5B7_DENNO</name>
<dbReference type="SUPFAM" id="SSF53098">
    <property type="entry name" value="Ribonuclease H-like"/>
    <property type="match status" value="1"/>
</dbReference>
<dbReference type="InterPro" id="IPR044730">
    <property type="entry name" value="RNase_H-like_dom_plant"/>
</dbReference>
<dbReference type="AlphaFoldDB" id="A0A8T3C5B7"/>
<feature type="domain" description="RNase H type-1" evidence="2">
    <location>
        <begin position="705"/>
        <end position="822"/>
    </location>
</feature>
<evidence type="ECO:0000256" key="1">
    <source>
        <dbReference type="SAM" id="MobiDB-lite"/>
    </source>
</evidence>
<dbReference type="InterPro" id="IPR053151">
    <property type="entry name" value="RNase_H-like"/>
</dbReference>
<dbReference type="InterPro" id="IPR002156">
    <property type="entry name" value="RNaseH_domain"/>
</dbReference>
<dbReference type="PANTHER" id="PTHR47723">
    <property type="entry name" value="OS05G0353850 PROTEIN"/>
    <property type="match status" value="1"/>
</dbReference>
<evidence type="ECO:0000313" key="3">
    <source>
        <dbReference type="EMBL" id="KAI0527418.1"/>
    </source>
</evidence>
<keyword evidence="4" id="KW-1185">Reference proteome</keyword>
<dbReference type="EMBL" id="JAGYWB010000003">
    <property type="protein sequence ID" value="KAI0527418.1"/>
    <property type="molecule type" value="Genomic_DNA"/>
</dbReference>
<feature type="compositionally biased region" description="Polar residues" evidence="1">
    <location>
        <begin position="334"/>
        <end position="344"/>
    </location>
</feature>
<accession>A0A8T3C5B7</accession>
<protein>
    <recommendedName>
        <fullName evidence="2">RNase H type-1 domain-containing protein</fullName>
    </recommendedName>
</protein>
<dbReference type="PANTHER" id="PTHR47723:SF19">
    <property type="entry name" value="POLYNUCLEOTIDYL TRANSFERASE, RIBONUCLEASE H-LIKE SUPERFAMILY PROTEIN"/>
    <property type="match status" value="1"/>
</dbReference>
<dbReference type="CDD" id="cd06222">
    <property type="entry name" value="RNase_H_like"/>
    <property type="match status" value="1"/>
</dbReference>
<dbReference type="Proteomes" id="UP000829196">
    <property type="component" value="Unassembled WGS sequence"/>
</dbReference>
<feature type="region of interest" description="Disordered" evidence="1">
    <location>
        <begin position="332"/>
        <end position="358"/>
    </location>
</feature>